<comment type="caution">
    <text evidence="5">The sequence shown here is derived from an EMBL/GenBank/DDBJ whole genome shotgun (WGS) entry which is preliminary data.</text>
</comment>
<dbReference type="Gene3D" id="3.20.20.140">
    <property type="entry name" value="Metal-dependent hydrolases"/>
    <property type="match status" value="1"/>
</dbReference>
<reference evidence="5" key="1">
    <citation type="submission" date="2020-11" db="EMBL/GenBank/DDBJ databases">
        <title>Bacterial whole genome sequence for Caenimonas sp. DR4.4.</title>
        <authorList>
            <person name="Le V."/>
            <person name="Ko S.-R."/>
            <person name="Ahn C.-Y."/>
            <person name="Oh H.-M."/>
        </authorList>
    </citation>
    <scope>NUCLEOTIDE SEQUENCE</scope>
    <source>
        <strain evidence="5">DR4.4</strain>
    </source>
</reference>
<evidence type="ECO:0000256" key="1">
    <source>
        <dbReference type="ARBA" id="ARBA00005750"/>
    </source>
</evidence>
<comment type="similarity">
    <text evidence="1">Belongs to the metallo-dependent hydrolases superfamily. CpsB/CapC family.</text>
</comment>
<gene>
    <name evidence="5" type="ORF">I5803_13505</name>
</gene>
<dbReference type="PANTHER" id="PTHR39181:SF1">
    <property type="entry name" value="TYROSINE-PROTEIN PHOSPHATASE YWQE"/>
    <property type="match status" value="1"/>
</dbReference>
<dbReference type="Pfam" id="PF19567">
    <property type="entry name" value="CpsB_CapC"/>
    <property type="match status" value="1"/>
</dbReference>
<dbReference type="GO" id="GO:0004725">
    <property type="term" value="F:protein tyrosine phosphatase activity"/>
    <property type="evidence" value="ECO:0007669"/>
    <property type="project" value="UniProtKB-EC"/>
</dbReference>
<evidence type="ECO:0000256" key="3">
    <source>
        <dbReference type="ARBA" id="ARBA00022801"/>
    </source>
</evidence>
<dbReference type="AlphaFoldDB" id="A0A931H5J4"/>
<accession>A0A931H5J4</accession>
<sequence length="263" mass="28659">MIDLHSHILPAIDDGSRSLEMSLEMARIAVADGIGEMACTPHIYPGLYMNDSAGIAAARDALQAELDERGIALKLTTGADVHLVPGILDGLRAGGIPTLNGTRYVLLEPSHHVAPPNFTQSVFQLVSCGYVPVITHPERLTWIEDSYEVIAQLTTQGAWLQVTAGALTGQFGPRPKYWAERLLGEGLVHVLATDAHASTRRVPVLSEGRAAAEKIVGAQEAALLVEGRPRALMSNTLPSRVAPLPEPKRPRWHGWRELFRRRR</sequence>
<evidence type="ECO:0000256" key="4">
    <source>
        <dbReference type="ARBA" id="ARBA00051722"/>
    </source>
</evidence>
<dbReference type="PIRSF" id="PIRSF016557">
    <property type="entry name" value="Caps_synth_CpsB"/>
    <property type="match status" value="1"/>
</dbReference>
<dbReference type="EC" id="3.1.3.48" evidence="2"/>
<name>A0A931H5J4_9BURK</name>
<comment type="catalytic activity">
    <reaction evidence="4">
        <text>O-phospho-L-tyrosyl-[protein] + H2O = L-tyrosyl-[protein] + phosphate</text>
        <dbReference type="Rhea" id="RHEA:10684"/>
        <dbReference type="Rhea" id="RHEA-COMP:10136"/>
        <dbReference type="Rhea" id="RHEA-COMP:20101"/>
        <dbReference type="ChEBI" id="CHEBI:15377"/>
        <dbReference type="ChEBI" id="CHEBI:43474"/>
        <dbReference type="ChEBI" id="CHEBI:46858"/>
        <dbReference type="ChEBI" id="CHEBI:61978"/>
        <dbReference type="EC" id="3.1.3.48"/>
    </reaction>
</comment>
<keyword evidence="3" id="KW-0378">Hydrolase</keyword>
<dbReference type="InterPro" id="IPR016195">
    <property type="entry name" value="Pol/histidinol_Pase-like"/>
</dbReference>
<evidence type="ECO:0000313" key="6">
    <source>
        <dbReference type="Proteomes" id="UP000651050"/>
    </source>
</evidence>
<proteinExistence type="inferred from homology"/>
<keyword evidence="6" id="KW-1185">Reference proteome</keyword>
<dbReference type="Proteomes" id="UP000651050">
    <property type="component" value="Unassembled WGS sequence"/>
</dbReference>
<dbReference type="InterPro" id="IPR016667">
    <property type="entry name" value="Caps_polysacc_synth_CpsB/CapC"/>
</dbReference>
<dbReference type="EMBL" id="JADWYS010000001">
    <property type="protein sequence ID" value="MBG9389046.1"/>
    <property type="molecule type" value="Genomic_DNA"/>
</dbReference>
<evidence type="ECO:0000313" key="5">
    <source>
        <dbReference type="EMBL" id="MBG9389046.1"/>
    </source>
</evidence>
<dbReference type="RefSeq" id="WP_196986862.1">
    <property type="nucleotide sequence ID" value="NZ_JADWYS010000001.1"/>
</dbReference>
<dbReference type="PANTHER" id="PTHR39181">
    <property type="entry name" value="TYROSINE-PROTEIN PHOSPHATASE YWQE"/>
    <property type="match status" value="1"/>
</dbReference>
<dbReference type="SUPFAM" id="SSF89550">
    <property type="entry name" value="PHP domain-like"/>
    <property type="match status" value="1"/>
</dbReference>
<dbReference type="GO" id="GO:0030145">
    <property type="term" value="F:manganese ion binding"/>
    <property type="evidence" value="ECO:0007669"/>
    <property type="project" value="InterPro"/>
</dbReference>
<protein>
    <recommendedName>
        <fullName evidence="2">protein-tyrosine-phosphatase</fullName>
        <ecNumber evidence="2">3.1.3.48</ecNumber>
    </recommendedName>
</protein>
<evidence type="ECO:0000256" key="2">
    <source>
        <dbReference type="ARBA" id="ARBA00013064"/>
    </source>
</evidence>
<organism evidence="5 6">
    <name type="scientific">Caenimonas aquaedulcis</name>
    <dbReference type="NCBI Taxonomy" id="2793270"/>
    <lineage>
        <taxon>Bacteria</taxon>
        <taxon>Pseudomonadati</taxon>
        <taxon>Pseudomonadota</taxon>
        <taxon>Betaproteobacteria</taxon>
        <taxon>Burkholderiales</taxon>
        <taxon>Comamonadaceae</taxon>
        <taxon>Caenimonas</taxon>
    </lineage>
</organism>